<protein>
    <submittedName>
        <fullName evidence="1">Uncharacterized protein</fullName>
    </submittedName>
</protein>
<comment type="caution">
    <text evidence="1">The sequence shown here is derived from an EMBL/GenBank/DDBJ whole genome shotgun (WGS) entry which is preliminary data.</text>
</comment>
<dbReference type="STRING" id="1646377.BS640_21815"/>
<organism evidence="1 2">
    <name type="scientific">Rouxiella badensis</name>
    <dbReference type="NCBI Taxonomy" id="1646377"/>
    <lineage>
        <taxon>Bacteria</taxon>
        <taxon>Pseudomonadati</taxon>
        <taxon>Pseudomonadota</taxon>
        <taxon>Gammaproteobacteria</taxon>
        <taxon>Enterobacterales</taxon>
        <taxon>Yersiniaceae</taxon>
        <taxon>Rouxiella</taxon>
    </lineage>
</organism>
<dbReference type="EMBL" id="MRWE01000062">
    <property type="protein sequence ID" value="ORJ23349.1"/>
    <property type="molecule type" value="Genomic_DNA"/>
</dbReference>
<keyword evidence="2" id="KW-1185">Reference proteome</keyword>
<gene>
    <name evidence="1" type="ORF">BS640_21815</name>
</gene>
<sequence>MNTLAARFNQHTQYPIPHADYLRLQHAHNVGVLFLDMLDSQACAGQGYEPAHSQSFASVVAMLTDQLGKVVATCESVMLTDKEIMQ</sequence>
<dbReference type="Proteomes" id="UP000192536">
    <property type="component" value="Unassembled WGS sequence"/>
</dbReference>
<proteinExistence type="predicted"/>
<evidence type="ECO:0000313" key="1">
    <source>
        <dbReference type="EMBL" id="ORJ23349.1"/>
    </source>
</evidence>
<name>A0A1X0W9C5_9GAMM</name>
<dbReference type="RefSeq" id="WP_084913324.1">
    <property type="nucleotide sequence ID" value="NZ_MRWE01000062.1"/>
</dbReference>
<dbReference type="AlphaFoldDB" id="A0A1X0W9C5"/>
<reference evidence="1 2" key="1">
    <citation type="journal article" date="2017" name="Int. J. Syst. Evol. Microbiol.">
        <title>Rouxiella badensis sp. nov. and Rouxiella silvae sp. nov. isolated from peat bog soil in Germany and emendation of the genus description.</title>
        <authorList>
            <person name="Le Fleche-Mateos A."/>
            <person name="Kugler J.H."/>
            <person name="Hansen S.H."/>
            <person name="Syldatk C."/>
            <person name="Hausmann R."/>
            <person name="Lomprez F."/>
            <person name="Vandenbogaert M."/>
            <person name="Manuguerra J.C."/>
            <person name="Grimont P.A."/>
        </authorList>
    </citation>
    <scope>NUCLEOTIDE SEQUENCE [LARGE SCALE GENOMIC DNA]</scope>
    <source>
        <strain evidence="1 2">DSM 100043</strain>
    </source>
</reference>
<accession>A0A1X0W9C5</accession>
<evidence type="ECO:0000313" key="2">
    <source>
        <dbReference type="Proteomes" id="UP000192536"/>
    </source>
</evidence>